<dbReference type="Proteomes" id="UP000011713">
    <property type="component" value="Unassembled WGS sequence"/>
</dbReference>
<name>M4BS37_HYAAE</name>
<organism evidence="1 2">
    <name type="scientific">Hyaloperonospora arabidopsidis (strain Emoy2)</name>
    <name type="common">Downy mildew agent</name>
    <name type="synonym">Peronospora arabidopsidis</name>
    <dbReference type="NCBI Taxonomy" id="559515"/>
    <lineage>
        <taxon>Eukaryota</taxon>
        <taxon>Sar</taxon>
        <taxon>Stramenopiles</taxon>
        <taxon>Oomycota</taxon>
        <taxon>Peronosporomycetes</taxon>
        <taxon>Peronosporales</taxon>
        <taxon>Peronosporaceae</taxon>
        <taxon>Hyaloperonospora</taxon>
    </lineage>
</organism>
<dbReference type="EnsemblProtists" id="HpaT809228">
    <property type="protein sequence ID" value="HpaP809228"/>
    <property type="gene ID" value="HpaG809228"/>
</dbReference>
<sequence length="78" mass="8343">MDQVPIAEPITESHGTFEVGTYDSTDHVDGCIELTVLARLYPLGLLALCAGQAVGTLSISEFDTRGRVAGHLDDRIIT</sequence>
<reference evidence="2" key="1">
    <citation type="journal article" date="2010" name="Science">
        <title>Signatures of adaptation to obligate biotrophy in the Hyaloperonospora arabidopsidis genome.</title>
        <authorList>
            <person name="Baxter L."/>
            <person name="Tripathy S."/>
            <person name="Ishaque N."/>
            <person name="Boot N."/>
            <person name="Cabral A."/>
            <person name="Kemen E."/>
            <person name="Thines M."/>
            <person name="Ah-Fong A."/>
            <person name="Anderson R."/>
            <person name="Badejoko W."/>
            <person name="Bittner-Eddy P."/>
            <person name="Boore J.L."/>
            <person name="Chibucos M.C."/>
            <person name="Coates M."/>
            <person name="Dehal P."/>
            <person name="Delehaunty K."/>
            <person name="Dong S."/>
            <person name="Downton P."/>
            <person name="Dumas B."/>
            <person name="Fabro G."/>
            <person name="Fronick C."/>
            <person name="Fuerstenberg S.I."/>
            <person name="Fulton L."/>
            <person name="Gaulin E."/>
            <person name="Govers F."/>
            <person name="Hughes L."/>
            <person name="Humphray S."/>
            <person name="Jiang R.H."/>
            <person name="Judelson H."/>
            <person name="Kamoun S."/>
            <person name="Kyung K."/>
            <person name="Meijer H."/>
            <person name="Minx P."/>
            <person name="Morris P."/>
            <person name="Nelson J."/>
            <person name="Phuntumart V."/>
            <person name="Qutob D."/>
            <person name="Rehmany A."/>
            <person name="Rougon-Cardoso A."/>
            <person name="Ryden P."/>
            <person name="Torto-Alalibo T."/>
            <person name="Studholme D."/>
            <person name="Wang Y."/>
            <person name="Win J."/>
            <person name="Wood J."/>
            <person name="Clifton S.W."/>
            <person name="Rogers J."/>
            <person name="Van den Ackerveken G."/>
            <person name="Jones J.D."/>
            <person name="McDowell J.M."/>
            <person name="Beynon J."/>
            <person name="Tyler B.M."/>
        </authorList>
    </citation>
    <scope>NUCLEOTIDE SEQUENCE [LARGE SCALE GENOMIC DNA]</scope>
    <source>
        <strain evidence="2">Emoy2</strain>
    </source>
</reference>
<evidence type="ECO:0000313" key="2">
    <source>
        <dbReference type="Proteomes" id="UP000011713"/>
    </source>
</evidence>
<proteinExistence type="predicted"/>
<accession>M4BS37</accession>
<dbReference type="VEuPathDB" id="FungiDB:HpaG809228"/>
<protein>
    <submittedName>
        <fullName evidence="1">Uncharacterized protein</fullName>
    </submittedName>
</protein>
<dbReference type="AlphaFoldDB" id="M4BS37"/>
<dbReference type="InParanoid" id="M4BS37"/>
<keyword evidence="2" id="KW-1185">Reference proteome</keyword>
<dbReference type="HOGENOM" id="CLU_2627230_0_0_1"/>
<reference evidence="1" key="2">
    <citation type="submission" date="2015-06" db="UniProtKB">
        <authorList>
            <consortium name="EnsemblProtists"/>
        </authorList>
    </citation>
    <scope>IDENTIFICATION</scope>
    <source>
        <strain evidence="1">Emoy2</strain>
    </source>
</reference>
<dbReference type="EMBL" id="JH598687">
    <property type="status" value="NOT_ANNOTATED_CDS"/>
    <property type="molecule type" value="Genomic_DNA"/>
</dbReference>
<evidence type="ECO:0000313" key="1">
    <source>
        <dbReference type="EnsemblProtists" id="HpaP809228"/>
    </source>
</evidence>